<sequence>METPERAAVSGPTFIRLLARLSDTDISPPGQALSDRLSQWIDWTHAVVLSTALDARPAETDSEAHDSADADDCARVRAALIQAIVSDRALRVPEDGVDETPVDPGFFRQRYLMLQQSMEAGSGRLRERLRDRLAQGPADMARLAAVDAVMERALGRRERALLSTVPALLGQHFERLRGGAPGPDDAATGDMPVAASDAWLDVFRRDMRNVLLAELDVRLQPAEGLLAALRQRNAG</sequence>
<evidence type="ECO:0000313" key="2">
    <source>
        <dbReference type="Proteomes" id="UP001429984"/>
    </source>
</evidence>
<reference evidence="1 2" key="1">
    <citation type="submission" date="2020-11" db="EMBL/GenBank/DDBJ databases">
        <title>Draft Genome Sequence and Secondary Metabolite Biosynthetic Potential of the Lysobacter niastensis Type strain DSM 18481.</title>
        <authorList>
            <person name="Turrini P."/>
            <person name="Artuso I."/>
            <person name="Tescari M."/>
            <person name="Lugli G.A."/>
            <person name="Frangipani E."/>
            <person name="Ventura M."/>
            <person name="Visca P."/>
        </authorList>
    </citation>
    <scope>NUCLEOTIDE SEQUENCE [LARGE SCALE GENOMIC DNA]</scope>
    <source>
        <strain evidence="1 2">DSM 18481</strain>
    </source>
</reference>
<organism evidence="1 2">
    <name type="scientific">Lysobacter niastensis</name>
    <dbReference type="NCBI Taxonomy" id="380629"/>
    <lineage>
        <taxon>Bacteria</taxon>
        <taxon>Pseudomonadati</taxon>
        <taxon>Pseudomonadota</taxon>
        <taxon>Gammaproteobacteria</taxon>
        <taxon>Lysobacterales</taxon>
        <taxon>Lysobacteraceae</taxon>
        <taxon>Lysobacter</taxon>
    </lineage>
</organism>
<dbReference type="RefSeq" id="WP_194930727.1">
    <property type="nucleotide sequence ID" value="NZ_JADLZT010000004.1"/>
</dbReference>
<keyword evidence="2" id="KW-1185">Reference proteome</keyword>
<dbReference type="InterPro" id="IPR021783">
    <property type="entry name" value="DUF3348"/>
</dbReference>
<evidence type="ECO:0000313" key="1">
    <source>
        <dbReference type="EMBL" id="MBF6024138.1"/>
    </source>
</evidence>
<dbReference type="EMBL" id="JADLZT010000004">
    <property type="protein sequence ID" value="MBF6024138.1"/>
    <property type="molecule type" value="Genomic_DNA"/>
</dbReference>
<dbReference type="Pfam" id="PF11828">
    <property type="entry name" value="DUF3348"/>
    <property type="match status" value="1"/>
</dbReference>
<dbReference type="Proteomes" id="UP001429984">
    <property type="component" value="Unassembled WGS sequence"/>
</dbReference>
<protein>
    <submittedName>
        <fullName evidence="1">DUF3348 domain-containing protein</fullName>
    </submittedName>
</protein>
<comment type="caution">
    <text evidence="1">The sequence shown here is derived from an EMBL/GenBank/DDBJ whole genome shotgun (WGS) entry which is preliminary data.</text>
</comment>
<accession>A0ABS0B7B9</accession>
<name>A0ABS0B7B9_9GAMM</name>
<proteinExistence type="predicted"/>
<gene>
    <name evidence="1" type="ORF">IU514_08850</name>
</gene>